<evidence type="ECO:0000256" key="7">
    <source>
        <dbReference type="ARBA" id="ARBA00022692"/>
    </source>
</evidence>
<gene>
    <name evidence="17" type="ORF">GCM10010102_02270</name>
</gene>
<dbReference type="Gene3D" id="3.30.450.20">
    <property type="entry name" value="PAS domain"/>
    <property type="match status" value="1"/>
</dbReference>
<evidence type="ECO:0000256" key="9">
    <source>
        <dbReference type="ARBA" id="ARBA00022777"/>
    </source>
</evidence>
<proteinExistence type="predicted"/>
<feature type="region of interest" description="Disordered" evidence="14">
    <location>
        <begin position="434"/>
        <end position="491"/>
    </location>
</feature>
<keyword evidence="13 15" id="KW-0472">Membrane</keyword>
<accession>A0A8H9GEJ0</accession>
<dbReference type="PROSITE" id="PS50109">
    <property type="entry name" value="HIS_KIN"/>
    <property type="match status" value="1"/>
</dbReference>
<dbReference type="Pfam" id="PF17203">
    <property type="entry name" value="sCache_3_2"/>
    <property type="match status" value="1"/>
</dbReference>
<evidence type="ECO:0000256" key="5">
    <source>
        <dbReference type="ARBA" id="ARBA00022553"/>
    </source>
</evidence>
<dbReference type="SMART" id="SM00387">
    <property type="entry name" value="HATPase_c"/>
    <property type="match status" value="1"/>
</dbReference>
<dbReference type="PANTHER" id="PTHR44936">
    <property type="entry name" value="SENSOR PROTEIN CREC"/>
    <property type="match status" value="1"/>
</dbReference>
<keyword evidence="8" id="KW-0547">Nucleotide-binding</keyword>
<evidence type="ECO:0000256" key="6">
    <source>
        <dbReference type="ARBA" id="ARBA00022679"/>
    </source>
</evidence>
<keyword evidence="4" id="KW-1003">Cell membrane</keyword>
<dbReference type="Pfam" id="PF14689">
    <property type="entry name" value="SPOB_a"/>
    <property type="match status" value="1"/>
</dbReference>
<evidence type="ECO:0000256" key="1">
    <source>
        <dbReference type="ARBA" id="ARBA00000085"/>
    </source>
</evidence>
<dbReference type="InterPro" id="IPR039506">
    <property type="entry name" value="SPOB_a"/>
</dbReference>
<dbReference type="GO" id="GO:0005524">
    <property type="term" value="F:ATP binding"/>
    <property type="evidence" value="ECO:0007669"/>
    <property type="project" value="UniProtKB-KW"/>
</dbReference>
<comment type="catalytic activity">
    <reaction evidence="1">
        <text>ATP + protein L-histidine = ADP + protein N-phospho-L-histidine.</text>
        <dbReference type="EC" id="2.7.13.3"/>
    </reaction>
</comment>
<dbReference type="PANTHER" id="PTHR44936:SF10">
    <property type="entry name" value="SENSOR PROTEIN RSTB"/>
    <property type="match status" value="1"/>
</dbReference>
<dbReference type="Gene3D" id="3.30.565.10">
    <property type="entry name" value="Histidine kinase-like ATPase, C-terminal domain"/>
    <property type="match status" value="1"/>
</dbReference>
<evidence type="ECO:0000259" key="16">
    <source>
        <dbReference type="PROSITE" id="PS50109"/>
    </source>
</evidence>
<dbReference type="InterPro" id="IPR016120">
    <property type="entry name" value="Sig_transdc_His_kin_SpoOB"/>
</dbReference>
<keyword evidence="11 15" id="KW-1133">Transmembrane helix</keyword>
<reference evidence="17" key="1">
    <citation type="journal article" date="2014" name="Int. J. Syst. Evol. Microbiol.">
        <title>Complete genome sequence of Corynebacterium casei LMG S-19264T (=DSM 44701T), isolated from a smear-ripened cheese.</title>
        <authorList>
            <consortium name="US DOE Joint Genome Institute (JGI-PGF)"/>
            <person name="Walter F."/>
            <person name="Albersmeier A."/>
            <person name="Kalinowski J."/>
            <person name="Ruckert C."/>
        </authorList>
    </citation>
    <scope>NUCLEOTIDE SEQUENCE</scope>
    <source>
        <strain evidence="17">JCM 3051</strain>
    </source>
</reference>
<dbReference type="Gene3D" id="1.10.287.130">
    <property type="match status" value="1"/>
</dbReference>
<evidence type="ECO:0000256" key="8">
    <source>
        <dbReference type="ARBA" id="ARBA00022741"/>
    </source>
</evidence>
<comment type="caution">
    <text evidence="17">The sequence shown here is derived from an EMBL/GenBank/DDBJ whole genome shotgun (WGS) entry which is preliminary data.</text>
</comment>
<evidence type="ECO:0000256" key="12">
    <source>
        <dbReference type="ARBA" id="ARBA00023012"/>
    </source>
</evidence>
<comment type="subcellular location">
    <subcellularLocation>
        <location evidence="2">Cell membrane</location>
        <topology evidence="2">Multi-pass membrane protein</topology>
    </subcellularLocation>
</comment>
<feature type="transmembrane region" description="Helical" evidence="15">
    <location>
        <begin position="173"/>
        <end position="192"/>
    </location>
</feature>
<dbReference type="InterPro" id="IPR029151">
    <property type="entry name" value="Sensor-like_sf"/>
</dbReference>
<dbReference type="AlphaFoldDB" id="A0A8H9GEJ0"/>
<dbReference type="CDD" id="cd00075">
    <property type="entry name" value="HATPase"/>
    <property type="match status" value="1"/>
</dbReference>
<keyword evidence="10" id="KW-0067">ATP-binding</keyword>
<evidence type="ECO:0000256" key="15">
    <source>
        <dbReference type="SAM" id="Phobius"/>
    </source>
</evidence>
<keyword evidence="5" id="KW-0597">Phosphoprotein</keyword>
<evidence type="ECO:0000256" key="4">
    <source>
        <dbReference type="ARBA" id="ARBA00022475"/>
    </source>
</evidence>
<dbReference type="GO" id="GO:0005886">
    <property type="term" value="C:plasma membrane"/>
    <property type="evidence" value="ECO:0007669"/>
    <property type="project" value="UniProtKB-SubCell"/>
</dbReference>
<evidence type="ECO:0000256" key="3">
    <source>
        <dbReference type="ARBA" id="ARBA00012438"/>
    </source>
</evidence>
<keyword evidence="6" id="KW-0808">Transferase</keyword>
<evidence type="ECO:0000256" key="10">
    <source>
        <dbReference type="ARBA" id="ARBA00022840"/>
    </source>
</evidence>
<dbReference type="SUPFAM" id="SSF103190">
    <property type="entry name" value="Sensory domain-like"/>
    <property type="match status" value="1"/>
</dbReference>
<evidence type="ECO:0000313" key="17">
    <source>
        <dbReference type="EMBL" id="GGM09965.1"/>
    </source>
</evidence>
<dbReference type="Pfam" id="PF02518">
    <property type="entry name" value="HATPase_c"/>
    <property type="match status" value="1"/>
</dbReference>
<dbReference type="GO" id="GO:0000155">
    <property type="term" value="F:phosphorelay sensor kinase activity"/>
    <property type="evidence" value="ECO:0007669"/>
    <property type="project" value="InterPro"/>
</dbReference>
<dbReference type="InterPro" id="IPR004358">
    <property type="entry name" value="Sig_transdc_His_kin-like_C"/>
</dbReference>
<feature type="compositionally biased region" description="Low complexity" evidence="14">
    <location>
        <begin position="445"/>
        <end position="462"/>
    </location>
</feature>
<dbReference type="InterPro" id="IPR036890">
    <property type="entry name" value="HATPase_C_sf"/>
</dbReference>
<feature type="compositionally biased region" description="Gly residues" evidence="14">
    <location>
        <begin position="480"/>
        <end position="491"/>
    </location>
</feature>
<keyword evidence="12" id="KW-0902">Two-component regulatory system</keyword>
<dbReference type="EC" id="2.7.13.3" evidence="3"/>
<dbReference type="SUPFAM" id="SSF55890">
    <property type="entry name" value="Sporulation response regulatory protein Spo0B"/>
    <property type="match status" value="1"/>
</dbReference>
<keyword evidence="7 15" id="KW-0812">Transmembrane</keyword>
<dbReference type="InterPro" id="IPR005467">
    <property type="entry name" value="His_kinase_dom"/>
</dbReference>
<evidence type="ECO:0000256" key="14">
    <source>
        <dbReference type="SAM" id="MobiDB-lite"/>
    </source>
</evidence>
<dbReference type="EMBL" id="BMPT01000001">
    <property type="protein sequence ID" value="GGM09965.1"/>
    <property type="molecule type" value="Genomic_DNA"/>
</dbReference>
<protein>
    <recommendedName>
        <fullName evidence="3">histidine kinase</fullName>
        <ecNumber evidence="3">2.7.13.3</ecNumber>
    </recommendedName>
</protein>
<dbReference type="Proteomes" id="UP000655589">
    <property type="component" value="Unassembled WGS sequence"/>
</dbReference>
<dbReference type="SUPFAM" id="SSF55874">
    <property type="entry name" value="ATPase domain of HSP90 chaperone/DNA topoisomerase II/histidine kinase"/>
    <property type="match status" value="1"/>
</dbReference>
<evidence type="ECO:0000313" key="18">
    <source>
        <dbReference type="Proteomes" id="UP000655589"/>
    </source>
</evidence>
<feature type="domain" description="Histidine kinase" evidence="16">
    <location>
        <begin position="318"/>
        <end position="434"/>
    </location>
</feature>
<evidence type="ECO:0000256" key="11">
    <source>
        <dbReference type="ARBA" id="ARBA00022989"/>
    </source>
</evidence>
<sequence>MTLRAQLLVLQVVIVLVLVCTTGVVASALQERQLREAYVDRMTGVAQSVARLPVILDAFDDADPSATIQPVAEVIREASGVTYVVVTDDRGIRYSHPDPGQIGRRVSTDPSVPLSGRTWTGTQTGTLGTSWRVKVPVYGDAADDASPAPVIGTASVGILESELRADLSDDRGWLLAALAAAAVVGVLCAAWVTRLVRRRIYLLEPEDIAGLLETRGLTDALRSQSHEFRNTVHVISGLLELGRTEDAVAFIERSGYGGLAAASSVAPGVRSPELAALLLVKTITARERDVALDVDEASAVDAPTTPEASALHTDALVVLGNLIDNAVDAVGTDGHVRVLVRAAADHLRLRVDDDGPGIPAALQHQVFKAGFTTKVAGDDGVGRAGAGRTGRREHNRGIGLALVRRVVERRDGEIEVGTGDLGGARVTVVLPGERGAELGGGAGAGATRAGATGAGRGSAASVGGPGRGRRHSGGQDAGAPGAGVGAAGMPS</sequence>
<evidence type="ECO:0000256" key="13">
    <source>
        <dbReference type="ARBA" id="ARBA00023136"/>
    </source>
</evidence>
<dbReference type="InterPro" id="IPR003594">
    <property type="entry name" value="HATPase_dom"/>
</dbReference>
<name>A0A8H9GEJ0_9MICO</name>
<reference evidence="17" key="2">
    <citation type="submission" date="2020-09" db="EMBL/GenBank/DDBJ databases">
        <authorList>
            <person name="Sun Q."/>
            <person name="Ohkuma M."/>
        </authorList>
    </citation>
    <scope>NUCLEOTIDE SEQUENCE</scope>
    <source>
        <strain evidence="17">JCM 3051</strain>
    </source>
</reference>
<organism evidence="17 18">
    <name type="scientific">Promicromonospora citrea</name>
    <dbReference type="NCBI Taxonomy" id="43677"/>
    <lineage>
        <taxon>Bacteria</taxon>
        <taxon>Bacillati</taxon>
        <taxon>Actinomycetota</taxon>
        <taxon>Actinomycetes</taxon>
        <taxon>Micrococcales</taxon>
        <taxon>Promicromonosporaceae</taxon>
        <taxon>Promicromonospora</taxon>
    </lineage>
</organism>
<dbReference type="InterPro" id="IPR050980">
    <property type="entry name" value="2C_sensor_his_kinase"/>
</dbReference>
<dbReference type="InterPro" id="IPR033463">
    <property type="entry name" value="sCache_3"/>
</dbReference>
<keyword evidence="9" id="KW-0418">Kinase</keyword>
<evidence type="ECO:0000256" key="2">
    <source>
        <dbReference type="ARBA" id="ARBA00004651"/>
    </source>
</evidence>
<dbReference type="PRINTS" id="PR00344">
    <property type="entry name" value="BCTRLSENSOR"/>
</dbReference>
<keyword evidence="18" id="KW-1185">Reference proteome</keyword>